<keyword evidence="2" id="KW-0472">Membrane</keyword>
<dbReference type="eggNOG" id="ENOG502R3AU">
    <property type="taxonomic scope" value="Eukaryota"/>
</dbReference>
<feature type="region of interest" description="Disordered" evidence="1">
    <location>
        <begin position="42"/>
        <end position="63"/>
    </location>
</feature>
<dbReference type="Pfam" id="PF05553">
    <property type="entry name" value="DUF761"/>
    <property type="match status" value="1"/>
</dbReference>
<dbReference type="HOGENOM" id="CLU_089101_1_0_1"/>
<protein>
    <recommendedName>
        <fullName evidence="5">DUF4408 domain-containing protein</fullName>
    </recommendedName>
</protein>
<accession>A0A0D3H013</accession>
<dbReference type="PANTHER" id="PTHR33098:SF2">
    <property type="entry name" value="OS08G0402500 PROTEIN"/>
    <property type="match status" value="1"/>
</dbReference>
<dbReference type="PaxDb" id="65489-OBART08G13920.1"/>
<sequence length="217" mass="22941">MAAVESSSSPSLWWWPLPPWLSPGAAWFVLFTVVVGAVAVSSRAHEQAPPPPPSSTRRRLTRSASSMVMERLRSFSAFSFVHAISGVQEDDITVGPPTSPAASGNAEAAEENPIGLDEAHAHPAVAAVRPPPPQAAAAAAATAGEVAAAATAEERPRKRREAAKGRRAFAEVEGKAEVNARAERFIRQFREDLRLQRLMSVLNRTHALAGAASSSAP</sequence>
<evidence type="ECO:0000256" key="2">
    <source>
        <dbReference type="SAM" id="Phobius"/>
    </source>
</evidence>
<feature type="compositionally biased region" description="Low complexity" evidence="1">
    <location>
        <begin position="100"/>
        <end position="110"/>
    </location>
</feature>
<evidence type="ECO:0008006" key="5">
    <source>
        <dbReference type="Google" id="ProtNLM"/>
    </source>
</evidence>
<feature type="transmembrane region" description="Helical" evidence="2">
    <location>
        <begin position="20"/>
        <end position="40"/>
    </location>
</feature>
<dbReference type="AlphaFoldDB" id="A0A0D3H013"/>
<dbReference type="InterPro" id="IPR008480">
    <property type="entry name" value="DUF761_pln"/>
</dbReference>
<keyword evidence="2" id="KW-0812">Transmembrane</keyword>
<dbReference type="Gramene" id="OBART08G13920.1">
    <property type="protein sequence ID" value="OBART08G13920.1"/>
    <property type="gene ID" value="OBART08G13920"/>
</dbReference>
<evidence type="ECO:0000313" key="3">
    <source>
        <dbReference type="EnsemblPlants" id="OBART08G13920.1"/>
    </source>
</evidence>
<reference evidence="3" key="2">
    <citation type="submission" date="2015-03" db="UniProtKB">
        <authorList>
            <consortium name="EnsemblPlants"/>
        </authorList>
    </citation>
    <scope>IDENTIFICATION</scope>
</reference>
<organism evidence="3">
    <name type="scientific">Oryza barthii</name>
    <dbReference type="NCBI Taxonomy" id="65489"/>
    <lineage>
        <taxon>Eukaryota</taxon>
        <taxon>Viridiplantae</taxon>
        <taxon>Streptophyta</taxon>
        <taxon>Embryophyta</taxon>
        <taxon>Tracheophyta</taxon>
        <taxon>Spermatophyta</taxon>
        <taxon>Magnoliopsida</taxon>
        <taxon>Liliopsida</taxon>
        <taxon>Poales</taxon>
        <taxon>Poaceae</taxon>
        <taxon>BOP clade</taxon>
        <taxon>Oryzoideae</taxon>
        <taxon>Oryzeae</taxon>
        <taxon>Oryzinae</taxon>
        <taxon>Oryza</taxon>
    </lineage>
</organism>
<evidence type="ECO:0000313" key="4">
    <source>
        <dbReference type="Proteomes" id="UP000026960"/>
    </source>
</evidence>
<reference evidence="3" key="1">
    <citation type="journal article" date="2009" name="Rice">
        <title>De Novo Next Generation Sequencing of Plant Genomes.</title>
        <authorList>
            <person name="Rounsley S."/>
            <person name="Marri P.R."/>
            <person name="Yu Y."/>
            <person name="He R."/>
            <person name="Sisneros N."/>
            <person name="Goicoechea J.L."/>
            <person name="Lee S.J."/>
            <person name="Angelova A."/>
            <person name="Kudrna D."/>
            <person name="Luo M."/>
            <person name="Affourtit J."/>
            <person name="Desany B."/>
            <person name="Knight J."/>
            <person name="Niazi F."/>
            <person name="Egholm M."/>
            <person name="Wing R.A."/>
        </authorList>
    </citation>
    <scope>NUCLEOTIDE SEQUENCE [LARGE SCALE GENOMIC DNA]</scope>
    <source>
        <strain evidence="3">cv. IRGC 105608</strain>
    </source>
</reference>
<keyword evidence="2" id="KW-1133">Transmembrane helix</keyword>
<name>A0A0D3H013_9ORYZ</name>
<proteinExistence type="predicted"/>
<dbReference type="PANTHER" id="PTHR33098">
    <property type="entry name" value="COTTON FIBER (DUF761)"/>
    <property type="match status" value="1"/>
</dbReference>
<keyword evidence="4" id="KW-1185">Reference proteome</keyword>
<dbReference type="Proteomes" id="UP000026960">
    <property type="component" value="Chromosome 8"/>
</dbReference>
<evidence type="ECO:0000256" key="1">
    <source>
        <dbReference type="SAM" id="MobiDB-lite"/>
    </source>
</evidence>
<feature type="region of interest" description="Disordered" evidence="1">
    <location>
        <begin position="90"/>
        <end position="110"/>
    </location>
</feature>
<dbReference type="EnsemblPlants" id="OBART08G13920.1">
    <property type="protein sequence ID" value="OBART08G13920.1"/>
    <property type="gene ID" value="OBART08G13920"/>
</dbReference>